<dbReference type="OrthoDB" id="419598at2759"/>
<evidence type="ECO:0000313" key="3">
    <source>
        <dbReference type="Proteomes" id="UP000277580"/>
    </source>
</evidence>
<protein>
    <submittedName>
        <fullName evidence="2">NAD(P)-binding protein</fullName>
    </submittedName>
</protein>
<dbReference type="InParanoid" id="A0A3N4L4F9"/>
<evidence type="ECO:0000313" key="2">
    <source>
        <dbReference type="EMBL" id="RPB16392.1"/>
    </source>
</evidence>
<dbReference type="InterPro" id="IPR008030">
    <property type="entry name" value="NmrA-like"/>
</dbReference>
<dbReference type="Pfam" id="PF05368">
    <property type="entry name" value="NmrA"/>
    <property type="match status" value="1"/>
</dbReference>
<dbReference type="AlphaFoldDB" id="A0A3N4L4F9"/>
<organism evidence="2 3">
    <name type="scientific">Morchella conica CCBAS932</name>
    <dbReference type="NCBI Taxonomy" id="1392247"/>
    <lineage>
        <taxon>Eukaryota</taxon>
        <taxon>Fungi</taxon>
        <taxon>Dikarya</taxon>
        <taxon>Ascomycota</taxon>
        <taxon>Pezizomycotina</taxon>
        <taxon>Pezizomycetes</taxon>
        <taxon>Pezizales</taxon>
        <taxon>Morchellaceae</taxon>
        <taxon>Morchella</taxon>
    </lineage>
</organism>
<dbReference type="PANTHER" id="PTHR47129">
    <property type="entry name" value="QUINONE OXIDOREDUCTASE 2"/>
    <property type="match status" value="1"/>
</dbReference>
<name>A0A3N4L4F9_9PEZI</name>
<evidence type="ECO:0000259" key="1">
    <source>
        <dbReference type="Pfam" id="PF05368"/>
    </source>
</evidence>
<gene>
    <name evidence="2" type="ORF">P167DRAFT_517162</name>
</gene>
<keyword evidence="3" id="KW-1185">Reference proteome</keyword>
<dbReference type="Proteomes" id="UP000277580">
    <property type="component" value="Unassembled WGS sequence"/>
</dbReference>
<dbReference type="EMBL" id="ML119109">
    <property type="protein sequence ID" value="RPB16392.1"/>
    <property type="molecule type" value="Genomic_DNA"/>
</dbReference>
<sequence length="312" mass="33777">MSITVTGATGGLGRATLGYLSEFTSSTGPSIVGTTRSLSRAPQIPNATFRVGDFDTPSTLDTAFAGAAKVLIVSTDSFDNEKRLIQHKNAIDACVRAGVGRVYYTSLAINGNRENSVSELQHTHLETEKLLKESGLSYTIIREGVYTEAFPLFLSWTPESKSVILPYDGPIAFASRTELAEGTARLLLSDDEKYVNSTVVLTGPEALTLTQVAEVIRGELGNELVVEKVGLEEYVKGLVERGERPEAFARSWATTLKAFEDGEAGDVHGTLEELLGRQPRGAREVVRGLVKEGLENGGYKWHQNEKVRAAAK</sequence>
<reference evidence="2 3" key="1">
    <citation type="journal article" date="2018" name="Nat. Ecol. Evol.">
        <title>Pezizomycetes genomes reveal the molecular basis of ectomycorrhizal truffle lifestyle.</title>
        <authorList>
            <person name="Murat C."/>
            <person name="Payen T."/>
            <person name="Noel B."/>
            <person name="Kuo A."/>
            <person name="Morin E."/>
            <person name="Chen J."/>
            <person name="Kohler A."/>
            <person name="Krizsan K."/>
            <person name="Balestrini R."/>
            <person name="Da Silva C."/>
            <person name="Montanini B."/>
            <person name="Hainaut M."/>
            <person name="Levati E."/>
            <person name="Barry K.W."/>
            <person name="Belfiori B."/>
            <person name="Cichocki N."/>
            <person name="Clum A."/>
            <person name="Dockter R.B."/>
            <person name="Fauchery L."/>
            <person name="Guy J."/>
            <person name="Iotti M."/>
            <person name="Le Tacon F."/>
            <person name="Lindquist E.A."/>
            <person name="Lipzen A."/>
            <person name="Malagnac F."/>
            <person name="Mello A."/>
            <person name="Molinier V."/>
            <person name="Miyauchi S."/>
            <person name="Poulain J."/>
            <person name="Riccioni C."/>
            <person name="Rubini A."/>
            <person name="Sitrit Y."/>
            <person name="Splivallo R."/>
            <person name="Traeger S."/>
            <person name="Wang M."/>
            <person name="Zifcakova L."/>
            <person name="Wipf D."/>
            <person name="Zambonelli A."/>
            <person name="Paolocci F."/>
            <person name="Nowrousian M."/>
            <person name="Ottonello S."/>
            <person name="Baldrian P."/>
            <person name="Spatafora J.W."/>
            <person name="Henrissat B."/>
            <person name="Nagy L.G."/>
            <person name="Aury J.M."/>
            <person name="Wincker P."/>
            <person name="Grigoriev I.V."/>
            <person name="Bonfante P."/>
            <person name="Martin F.M."/>
        </authorList>
    </citation>
    <scope>NUCLEOTIDE SEQUENCE [LARGE SCALE GENOMIC DNA]</scope>
    <source>
        <strain evidence="2 3">CCBAS932</strain>
    </source>
</reference>
<feature type="domain" description="NmrA-like" evidence="1">
    <location>
        <begin position="3"/>
        <end position="261"/>
    </location>
</feature>
<proteinExistence type="predicted"/>
<dbReference type="Gene3D" id="3.90.25.10">
    <property type="entry name" value="UDP-galactose 4-epimerase, domain 1"/>
    <property type="match status" value="1"/>
</dbReference>
<dbReference type="Gene3D" id="3.40.50.720">
    <property type="entry name" value="NAD(P)-binding Rossmann-like Domain"/>
    <property type="match status" value="1"/>
</dbReference>
<dbReference type="STRING" id="1392247.A0A3N4L4F9"/>
<dbReference type="SUPFAM" id="SSF51735">
    <property type="entry name" value="NAD(P)-binding Rossmann-fold domains"/>
    <property type="match status" value="1"/>
</dbReference>
<accession>A0A3N4L4F9</accession>
<dbReference type="InterPro" id="IPR052718">
    <property type="entry name" value="NmrA-type_oxidoreductase"/>
</dbReference>
<dbReference type="PANTHER" id="PTHR47129:SF1">
    <property type="entry name" value="NMRA-LIKE DOMAIN-CONTAINING PROTEIN"/>
    <property type="match status" value="1"/>
</dbReference>
<dbReference type="InterPro" id="IPR036291">
    <property type="entry name" value="NAD(P)-bd_dom_sf"/>
</dbReference>